<dbReference type="PRINTS" id="PR00180">
    <property type="entry name" value="CRETINALDHBP"/>
</dbReference>
<comment type="caution">
    <text evidence="2">The sequence shown here is derived from an EMBL/GenBank/DDBJ whole genome shotgun (WGS) entry which is preliminary data.</text>
</comment>
<evidence type="ECO:0000313" key="2">
    <source>
        <dbReference type="EMBL" id="GIY60504.1"/>
    </source>
</evidence>
<dbReference type="Gene3D" id="3.40.525.10">
    <property type="entry name" value="CRAL-TRIO lipid binding domain"/>
    <property type="match status" value="1"/>
</dbReference>
<dbReference type="InterPro" id="IPR036273">
    <property type="entry name" value="CRAL/TRIO_N_dom_sf"/>
</dbReference>
<sequence length="315" mass="36954">MQIYIISYHTIPSKNIDMEELITENTNQVNKFIPEIYKILPFEVNYVPEVFMKVCEDELNETPESKSNGCKELKRLLEDDDITTGIEYENDFLRQYLRHTKYDSQLAFLKIRNLTNLRTTHNYLFRSVEVEYTVNPSSKYSTILPYRCPDGSIIVLLQLGKFNDDMSIDDFSRISLFTAAQALRHPLTQMAGFRFIVDFKDTGFRQIKYCTLSNVKLVYLSGMECLPVTFKSYHVINGNFATNFLWAVMKLVLPTSVRNMFNFHSSTEELFDYFPRSIIPQEYGGELENYFMADWLKRANEEHAKFPAEGQKNYF</sequence>
<dbReference type="Pfam" id="PF00650">
    <property type="entry name" value="CRAL_TRIO"/>
    <property type="match status" value="1"/>
</dbReference>
<dbReference type="SUPFAM" id="SSF52087">
    <property type="entry name" value="CRAL/TRIO domain"/>
    <property type="match status" value="1"/>
</dbReference>
<dbReference type="CDD" id="cd00170">
    <property type="entry name" value="SEC14"/>
    <property type="match status" value="1"/>
</dbReference>
<gene>
    <name evidence="2" type="primary">AVEN_83326_1</name>
    <name evidence="2" type="ORF">CDAR_181691</name>
</gene>
<dbReference type="Gene3D" id="1.10.8.20">
    <property type="entry name" value="N-terminal domain of phosphatidylinositol transfer protein sec14p"/>
    <property type="match status" value="1"/>
</dbReference>
<dbReference type="SUPFAM" id="SSF46938">
    <property type="entry name" value="CRAL/TRIO N-terminal domain"/>
    <property type="match status" value="1"/>
</dbReference>
<dbReference type="InterPro" id="IPR001251">
    <property type="entry name" value="CRAL-TRIO_dom"/>
</dbReference>
<organism evidence="2 3">
    <name type="scientific">Caerostris darwini</name>
    <dbReference type="NCBI Taxonomy" id="1538125"/>
    <lineage>
        <taxon>Eukaryota</taxon>
        <taxon>Metazoa</taxon>
        <taxon>Ecdysozoa</taxon>
        <taxon>Arthropoda</taxon>
        <taxon>Chelicerata</taxon>
        <taxon>Arachnida</taxon>
        <taxon>Araneae</taxon>
        <taxon>Araneomorphae</taxon>
        <taxon>Entelegynae</taxon>
        <taxon>Araneoidea</taxon>
        <taxon>Araneidae</taxon>
        <taxon>Caerostris</taxon>
    </lineage>
</organism>
<feature type="domain" description="CRAL-TRIO" evidence="1">
    <location>
        <begin position="131"/>
        <end position="291"/>
    </location>
</feature>
<dbReference type="GO" id="GO:1902936">
    <property type="term" value="F:phosphatidylinositol bisphosphate binding"/>
    <property type="evidence" value="ECO:0007669"/>
    <property type="project" value="TreeGrafter"/>
</dbReference>
<dbReference type="EMBL" id="BPLQ01011804">
    <property type="protein sequence ID" value="GIY60504.1"/>
    <property type="molecule type" value="Genomic_DNA"/>
</dbReference>
<dbReference type="PANTHER" id="PTHR10174:SF130">
    <property type="entry name" value="ALPHA-TOCOPHEROL TRANSFER PROTEIN-LIKE"/>
    <property type="match status" value="1"/>
</dbReference>
<dbReference type="PANTHER" id="PTHR10174">
    <property type="entry name" value="ALPHA-TOCOPHEROL TRANSFER PROTEIN-RELATED"/>
    <property type="match status" value="1"/>
</dbReference>
<reference evidence="2 3" key="1">
    <citation type="submission" date="2021-06" db="EMBL/GenBank/DDBJ databases">
        <title>Caerostris darwini draft genome.</title>
        <authorList>
            <person name="Kono N."/>
            <person name="Arakawa K."/>
        </authorList>
    </citation>
    <scope>NUCLEOTIDE SEQUENCE [LARGE SCALE GENOMIC DNA]</scope>
</reference>
<proteinExistence type="predicted"/>
<keyword evidence="3" id="KW-1185">Reference proteome</keyword>
<evidence type="ECO:0000313" key="3">
    <source>
        <dbReference type="Proteomes" id="UP001054837"/>
    </source>
</evidence>
<accession>A0AAV4URV2</accession>
<dbReference type="SMART" id="SM00516">
    <property type="entry name" value="SEC14"/>
    <property type="match status" value="1"/>
</dbReference>
<evidence type="ECO:0000259" key="1">
    <source>
        <dbReference type="PROSITE" id="PS50191"/>
    </source>
</evidence>
<dbReference type="GO" id="GO:0016020">
    <property type="term" value="C:membrane"/>
    <property type="evidence" value="ECO:0007669"/>
    <property type="project" value="TreeGrafter"/>
</dbReference>
<dbReference type="Proteomes" id="UP001054837">
    <property type="component" value="Unassembled WGS sequence"/>
</dbReference>
<protein>
    <submittedName>
        <fullName evidence="2">CRAL-TRIO domain-containing protein</fullName>
    </submittedName>
</protein>
<dbReference type="PROSITE" id="PS50191">
    <property type="entry name" value="CRAL_TRIO"/>
    <property type="match status" value="1"/>
</dbReference>
<name>A0AAV4URV2_9ARAC</name>
<dbReference type="AlphaFoldDB" id="A0AAV4URV2"/>
<dbReference type="InterPro" id="IPR036865">
    <property type="entry name" value="CRAL-TRIO_dom_sf"/>
</dbReference>